<proteinExistence type="predicted"/>
<dbReference type="STRING" id="1447883.A0A2B7YNV3"/>
<dbReference type="Proteomes" id="UP000224634">
    <property type="component" value="Unassembled WGS sequence"/>
</dbReference>
<evidence type="ECO:0000313" key="4">
    <source>
        <dbReference type="Proteomes" id="UP000224634"/>
    </source>
</evidence>
<dbReference type="OrthoDB" id="125903at2759"/>
<reference evidence="3 4" key="1">
    <citation type="submission" date="2017-10" db="EMBL/GenBank/DDBJ databases">
        <title>Comparative genomics in systemic dimorphic fungi from Ajellomycetaceae.</title>
        <authorList>
            <person name="Munoz J.F."/>
            <person name="Mcewen J.G."/>
            <person name="Clay O.K."/>
            <person name="Cuomo C.A."/>
        </authorList>
    </citation>
    <scope>NUCLEOTIDE SEQUENCE [LARGE SCALE GENOMIC DNA]</scope>
    <source>
        <strain evidence="3 4">UAMH7299</strain>
    </source>
</reference>
<feature type="compositionally biased region" description="Acidic residues" evidence="1">
    <location>
        <begin position="390"/>
        <end position="437"/>
    </location>
</feature>
<comment type="caution">
    <text evidence="3">The sequence shown here is derived from an EMBL/GenBank/DDBJ whole genome shotgun (WGS) entry which is preliminary data.</text>
</comment>
<keyword evidence="4" id="KW-1185">Reference proteome</keyword>
<dbReference type="Pfam" id="PF09816">
    <property type="entry name" value="EAF"/>
    <property type="match status" value="1"/>
</dbReference>
<feature type="compositionally biased region" description="Acidic residues" evidence="1">
    <location>
        <begin position="453"/>
        <end position="464"/>
    </location>
</feature>
<dbReference type="InterPro" id="IPR019194">
    <property type="entry name" value="Tscrpt_elong_fac_Eaf_N"/>
</dbReference>
<sequence length="464" mass="50250">MTTLSAPSTPSLSSSGPIDPTKQAEYPILLGDKLSKNASAKNTSLINLTYNYKSKSASPNQKATISLGGASPDVYKLTIQDKAGNAEKTNLTYTYRGSVDPTSLVSESDTSNLVLVFDQKRKAFILEPVSSQLNFNLRSAPGKTSQQVAKQYPQLKTLSQEDEAANDDHRQSGGSEDDGAGPADDSNPYDYRHFLPKADSQGSEKLQGDISAASSPDPQHAVSKPLRPQLTPSLPAATKPRAQPPTRSKPQPNPLRQPKRAPKPAATDSGKATKAKPAKPISEERVDSNDIVVESSLSDGEATTQRAEEAEARARDEKSPSANIIVDGDLIIDMGSPPPARPAFKINPAHFTSSNTSVNEADYDSDDEEDIEDLRLPSPAGPTRGQGEAGDGEEEEEEEEEEPRAVPEAEDEAMDDDDDLAAEMEAAFEESAREEEEERARHQQYLQQQQQMESEEESEVSEEE</sequence>
<feature type="region of interest" description="Disordered" evidence="1">
    <location>
        <begin position="156"/>
        <end position="464"/>
    </location>
</feature>
<evidence type="ECO:0000313" key="3">
    <source>
        <dbReference type="EMBL" id="PGH23326.1"/>
    </source>
</evidence>
<dbReference type="EMBL" id="PDNA01000025">
    <property type="protein sequence ID" value="PGH23326.1"/>
    <property type="molecule type" value="Genomic_DNA"/>
</dbReference>
<name>A0A2B7YNV3_POLH7</name>
<gene>
    <name evidence="3" type="ORF">AJ80_02578</name>
</gene>
<evidence type="ECO:0000259" key="2">
    <source>
        <dbReference type="Pfam" id="PF09816"/>
    </source>
</evidence>
<feature type="compositionally biased region" description="Acidic residues" evidence="1">
    <location>
        <begin position="361"/>
        <end position="372"/>
    </location>
</feature>
<feature type="compositionally biased region" description="Low complexity" evidence="1">
    <location>
        <begin position="1"/>
        <end position="15"/>
    </location>
</feature>
<feature type="compositionally biased region" description="Low complexity" evidence="1">
    <location>
        <begin position="443"/>
        <end position="452"/>
    </location>
</feature>
<evidence type="ECO:0000256" key="1">
    <source>
        <dbReference type="SAM" id="MobiDB-lite"/>
    </source>
</evidence>
<organism evidence="3 4">
    <name type="scientific">Polytolypa hystricis (strain UAMH7299)</name>
    <dbReference type="NCBI Taxonomy" id="1447883"/>
    <lineage>
        <taxon>Eukaryota</taxon>
        <taxon>Fungi</taxon>
        <taxon>Dikarya</taxon>
        <taxon>Ascomycota</taxon>
        <taxon>Pezizomycotina</taxon>
        <taxon>Eurotiomycetes</taxon>
        <taxon>Eurotiomycetidae</taxon>
        <taxon>Onygenales</taxon>
        <taxon>Onygenales incertae sedis</taxon>
        <taxon>Polytolypa</taxon>
    </lineage>
</organism>
<feature type="compositionally biased region" description="Basic and acidic residues" evidence="1">
    <location>
        <begin position="306"/>
        <end position="319"/>
    </location>
</feature>
<feature type="domain" description="Transcription elongation factor Eaf N-terminal" evidence="2">
    <location>
        <begin position="26"/>
        <end position="141"/>
    </location>
</feature>
<protein>
    <recommendedName>
        <fullName evidence="2">Transcription elongation factor Eaf N-terminal domain-containing protein</fullName>
    </recommendedName>
</protein>
<feature type="compositionally biased region" description="Polar residues" evidence="1">
    <location>
        <begin position="350"/>
        <end position="359"/>
    </location>
</feature>
<dbReference type="AlphaFoldDB" id="A0A2B7YNV3"/>
<feature type="region of interest" description="Disordered" evidence="1">
    <location>
        <begin position="1"/>
        <end position="20"/>
    </location>
</feature>
<accession>A0A2B7YNV3</accession>